<evidence type="ECO:0000256" key="1">
    <source>
        <dbReference type="SAM" id="SignalP"/>
    </source>
</evidence>
<protein>
    <recommendedName>
        <fullName evidence="4">SCP domain-containing protein</fullName>
    </recommendedName>
</protein>
<evidence type="ECO:0000313" key="3">
    <source>
        <dbReference type="Proteomes" id="UP000266841"/>
    </source>
</evidence>
<dbReference type="Proteomes" id="UP000266841">
    <property type="component" value="Unassembled WGS sequence"/>
</dbReference>
<proteinExistence type="predicted"/>
<sequence>MRLILLAALLGGVAADDSTCGETPLARSTASPSIEIDSSSNILDFLNEKVLEESVLADIRTNLVAGKVVLIRDAFKLEFAEWAHSLLHTREADNHYLSTDGGVFTTRNTPKEAGAFYNKTRANELTWEINEWERKSRDRDRFYDPNYPGHNTVKHYTQPTFGEARAMRDVFSHNVSREFMSSIS</sequence>
<feature type="chain" id="PRO_5012339018" description="SCP domain-containing protein" evidence="1">
    <location>
        <begin position="16"/>
        <end position="184"/>
    </location>
</feature>
<keyword evidence="1" id="KW-0732">Signal</keyword>
<evidence type="ECO:0000313" key="2">
    <source>
        <dbReference type="EMBL" id="EJK61541.1"/>
    </source>
</evidence>
<dbReference type="OrthoDB" id="430522at2759"/>
<evidence type="ECO:0008006" key="4">
    <source>
        <dbReference type="Google" id="ProtNLM"/>
    </source>
</evidence>
<comment type="caution">
    <text evidence="2">The sequence shown here is derived from an EMBL/GenBank/DDBJ whole genome shotgun (WGS) entry which is preliminary data.</text>
</comment>
<reference evidence="2 3" key="1">
    <citation type="journal article" date="2012" name="Genome Biol.">
        <title>Genome and low-iron response of an oceanic diatom adapted to chronic iron limitation.</title>
        <authorList>
            <person name="Lommer M."/>
            <person name="Specht M."/>
            <person name="Roy A.S."/>
            <person name="Kraemer L."/>
            <person name="Andreson R."/>
            <person name="Gutowska M.A."/>
            <person name="Wolf J."/>
            <person name="Bergner S.V."/>
            <person name="Schilhabel M.B."/>
            <person name="Klostermeier U.C."/>
            <person name="Beiko R.G."/>
            <person name="Rosenstiel P."/>
            <person name="Hippler M."/>
            <person name="Laroche J."/>
        </authorList>
    </citation>
    <scope>NUCLEOTIDE SEQUENCE [LARGE SCALE GENOMIC DNA]</scope>
    <source>
        <strain evidence="2 3">CCMP1005</strain>
    </source>
</reference>
<keyword evidence="3" id="KW-1185">Reference proteome</keyword>
<feature type="signal peptide" evidence="1">
    <location>
        <begin position="1"/>
        <end position="15"/>
    </location>
</feature>
<accession>K0SKP3</accession>
<dbReference type="EMBL" id="AGNL01019842">
    <property type="protein sequence ID" value="EJK61541.1"/>
    <property type="molecule type" value="Genomic_DNA"/>
</dbReference>
<feature type="non-terminal residue" evidence="2">
    <location>
        <position position="184"/>
    </location>
</feature>
<organism evidence="2 3">
    <name type="scientific">Thalassiosira oceanica</name>
    <name type="common">Marine diatom</name>
    <dbReference type="NCBI Taxonomy" id="159749"/>
    <lineage>
        <taxon>Eukaryota</taxon>
        <taxon>Sar</taxon>
        <taxon>Stramenopiles</taxon>
        <taxon>Ochrophyta</taxon>
        <taxon>Bacillariophyta</taxon>
        <taxon>Coscinodiscophyceae</taxon>
        <taxon>Thalassiosirophycidae</taxon>
        <taxon>Thalassiosirales</taxon>
        <taxon>Thalassiosiraceae</taxon>
        <taxon>Thalassiosira</taxon>
    </lineage>
</organism>
<name>K0SKP3_THAOC</name>
<gene>
    <name evidence="2" type="ORF">THAOC_17952</name>
</gene>
<dbReference type="AlphaFoldDB" id="K0SKP3"/>
<dbReference type="eggNOG" id="ENOG502SE6K">
    <property type="taxonomic scope" value="Eukaryota"/>
</dbReference>